<keyword evidence="3" id="KW-1185">Reference proteome</keyword>
<dbReference type="InterPro" id="IPR001173">
    <property type="entry name" value="Glyco_trans_2-like"/>
</dbReference>
<sequence length="271" mass="31301">MSAPRVTAIVTVFNGEDFVAHAVESLLAQTLHDIEILIVNDGSTDGTFAILDALSDPRLRIIHLPRSGRAAALAMACREARGRYIANLDADDISYPERLERQAAFLDAHPDHAWVGCGEEQEDSRRGEHHRRIYPLSDMEIRRQSAKCIPYCHSGAMFRRSLIDEGINYDPAQPYLIDFEFFLRVAERHKVANLPEVLVKRYVRGESFFQSRYKTWRQNLRLARLCARAVRRFGLPVRFYLYPLARLIYPYIPHGLKRRIRQRHGLEETDA</sequence>
<evidence type="ECO:0000259" key="1">
    <source>
        <dbReference type="Pfam" id="PF00535"/>
    </source>
</evidence>
<dbReference type="SUPFAM" id="SSF53448">
    <property type="entry name" value="Nucleotide-diphospho-sugar transferases"/>
    <property type="match status" value="1"/>
</dbReference>
<keyword evidence="2" id="KW-0808">Transferase</keyword>
<dbReference type="GO" id="GO:0016740">
    <property type="term" value="F:transferase activity"/>
    <property type="evidence" value="ECO:0007669"/>
    <property type="project" value="UniProtKB-KW"/>
</dbReference>
<dbReference type="Pfam" id="PF00535">
    <property type="entry name" value="Glycos_transf_2"/>
    <property type="match status" value="1"/>
</dbReference>
<dbReference type="OrthoDB" id="9802649at2"/>
<dbReference type="InterPro" id="IPR050834">
    <property type="entry name" value="Glycosyltransf_2"/>
</dbReference>
<proteinExistence type="predicted"/>
<dbReference type="PANTHER" id="PTHR43685:SF2">
    <property type="entry name" value="GLYCOSYLTRANSFERASE 2-LIKE DOMAIN-CONTAINING PROTEIN"/>
    <property type="match status" value="1"/>
</dbReference>
<dbReference type="RefSeq" id="WP_126463679.1">
    <property type="nucleotide sequence ID" value="NZ_AP018721.1"/>
</dbReference>
<accession>A0A4R3JVD3</accession>
<dbReference type="EMBL" id="SLZY01000007">
    <property type="protein sequence ID" value="TCS71935.1"/>
    <property type="molecule type" value="Genomic_DNA"/>
</dbReference>
<protein>
    <submittedName>
        <fullName evidence="2">Glycosyl transferase family 2</fullName>
    </submittedName>
</protein>
<dbReference type="CDD" id="cd00761">
    <property type="entry name" value="Glyco_tranf_GTA_type"/>
    <property type="match status" value="1"/>
</dbReference>
<reference evidence="2 3" key="1">
    <citation type="submission" date="2019-03" db="EMBL/GenBank/DDBJ databases">
        <title>Genomic Encyclopedia of Type Strains, Phase IV (KMG-IV): sequencing the most valuable type-strain genomes for metagenomic binning, comparative biology and taxonomic classification.</title>
        <authorList>
            <person name="Goeker M."/>
        </authorList>
    </citation>
    <scope>NUCLEOTIDE SEQUENCE [LARGE SCALE GENOMIC DNA]</scope>
    <source>
        <strain evidence="2 3">DSM 103923</strain>
    </source>
</reference>
<evidence type="ECO:0000313" key="2">
    <source>
        <dbReference type="EMBL" id="TCS71935.1"/>
    </source>
</evidence>
<dbReference type="Gene3D" id="3.90.550.10">
    <property type="entry name" value="Spore Coat Polysaccharide Biosynthesis Protein SpsA, Chain A"/>
    <property type="match status" value="1"/>
</dbReference>
<dbReference type="PANTHER" id="PTHR43685">
    <property type="entry name" value="GLYCOSYLTRANSFERASE"/>
    <property type="match status" value="1"/>
</dbReference>
<name>A0A4R3JVD3_9PROT</name>
<dbReference type="Proteomes" id="UP000295135">
    <property type="component" value="Unassembled WGS sequence"/>
</dbReference>
<gene>
    <name evidence="2" type="ORF">EDC61_10773</name>
</gene>
<comment type="caution">
    <text evidence="2">The sequence shown here is derived from an EMBL/GenBank/DDBJ whole genome shotgun (WGS) entry which is preliminary data.</text>
</comment>
<feature type="domain" description="Glycosyltransferase 2-like" evidence="1">
    <location>
        <begin position="8"/>
        <end position="165"/>
    </location>
</feature>
<dbReference type="InterPro" id="IPR029044">
    <property type="entry name" value="Nucleotide-diphossugar_trans"/>
</dbReference>
<organism evidence="2 3">
    <name type="scientific">Sulfuritortus calidifontis</name>
    <dbReference type="NCBI Taxonomy" id="1914471"/>
    <lineage>
        <taxon>Bacteria</taxon>
        <taxon>Pseudomonadati</taxon>
        <taxon>Pseudomonadota</taxon>
        <taxon>Betaproteobacteria</taxon>
        <taxon>Nitrosomonadales</taxon>
        <taxon>Thiobacillaceae</taxon>
        <taxon>Sulfuritortus</taxon>
    </lineage>
</organism>
<dbReference type="AlphaFoldDB" id="A0A4R3JVD3"/>
<evidence type="ECO:0000313" key="3">
    <source>
        <dbReference type="Proteomes" id="UP000295135"/>
    </source>
</evidence>